<reference evidence="3 4" key="1">
    <citation type="submission" date="2018-08" db="EMBL/GenBank/DDBJ databases">
        <title>Lysobacter weifangensis sp. nov., a new member of the family 'Xanthomonadaceae', isolated from soil in a farmland.</title>
        <authorList>
            <person name="Zhao H."/>
        </authorList>
    </citation>
    <scope>NUCLEOTIDE SEQUENCE [LARGE SCALE GENOMIC DNA]</scope>
    <source>
        <strain evidence="3 4">WF-2</strain>
    </source>
</reference>
<evidence type="ECO:0000313" key="3">
    <source>
        <dbReference type="EMBL" id="RFP61907.1"/>
    </source>
</evidence>
<protein>
    <submittedName>
        <fullName evidence="3">Uncharacterized protein</fullName>
    </submittedName>
</protein>
<gene>
    <name evidence="3" type="ORF">D0Y53_02275</name>
</gene>
<evidence type="ECO:0000256" key="1">
    <source>
        <dbReference type="SAM" id="MobiDB-lite"/>
    </source>
</evidence>
<dbReference type="Proteomes" id="UP000262917">
    <property type="component" value="Unassembled WGS sequence"/>
</dbReference>
<feature type="chain" id="PRO_5016656204" evidence="2">
    <location>
        <begin position="26"/>
        <end position="402"/>
    </location>
</feature>
<feature type="region of interest" description="Disordered" evidence="1">
    <location>
        <begin position="368"/>
        <end position="391"/>
    </location>
</feature>
<organism evidence="3 4">
    <name type="scientific">Cognatiluteimonas weifangensis</name>
    <dbReference type="NCBI Taxonomy" id="2303539"/>
    <lineage>
        <taxon>Bacteria</taxon>
        <taxon>Pseudomonadati</taxon>
        <taxon>Pseudomonadota</taxon>
        <taxon>Gammaproteobacteria</taxon>
        <taxon>Lysobacterales</taxon>
        <taxon>Lysobacteraceae</taxon>
        <taxon>Cognatiluteimonas</taxon>
    </lineage>
</organism>
<name>A0A372DR99_9GAMM</name>
<comment type="caution">
    <text evidence="3">The sequence shown here is derived from an EMBL/GenBank/DDBJ whole genome shotgun (WGS) entry which is preliminary data.</text>
</comment>
<evidence type="ECO:0000313" key="4">
    <source>
        <dbReference type="Proteomes" id="UP000262917"/>
    </source>
</evidence>
<dbReference type="RefSeq" id="WP_117201583.1">
    <property type="nucleotide sequence ID" value="NZ_JBHTBK010000027.1"/>
</dbReference>
<dbReference type="AlphaFoldDB" id="A0A372DR99"/>
<accession>A0A372DR99</accession>
<keyword evidence="2" id="KW-0732">Signal</keyword>
<keyword evidence="4" id="KW-1185">Reference proteome</keyword>
<dbReference type="OrthoDB" id="5971789at2"/>
<feature type="compositionally biased region" description="Basic and acidic residues" evidence="1">
    <location>
        <begin position="378"/>
        <end position="391"/>
    </location>
</feature>
<sequence length="402" mass="42254">MTPLRFSCLALAVATLALPAASRSAGTAVPQLYIDVATHDMAGMPAMGGLGRMAMGMFGGKGQVAYGMTRMPGMPGQYLDIALHTGANPAPEASQAIPAGLRLGNSLPLLPPPPEAPRAASTGSMPALADGGDHTTRILIYWGCGTEVRAGQPREIRISMKNGKADISGSMPQGRNAPQRGIDAGPAYALWPNKRSGKQVPDGASLVGEHRISGPGVPASMQFELERMQDFMPKIALSSSGGGAAATTWSWKPVDRATGYFLSAMGQKDDALVMWSSAEMPEPGSGLMDYLPEATVAKWIRERVLLGPQVDRCAIPRGIFGDGAGMTQMIAYGPERNIAWPPRPAGSKAAWKPEWNVRVRTKSTAFAPMGMGNVGNDGRAEEAAPADEGKPVKKLLRGLLGR</sequence>
<proteinExistence type="predicted"/>
<feature type="signal peptide" evidence="2">
    <location>
        <begin position="1"/>
        <end position="25"/>
    </location>
</feature>
<dbReference type="EMBL" id="QVPD01000002">
    <property type="protein sequence ID" value="RFP61907.1"/>
    <property type="molecule type" value="Genomic_DNA"/>
</dbReference>
<feature type="region of interest" description="Disordered" evidence="1">
    <location>
        <begin position="104"/>
        <end position="131"/>
    </location>
</feature>
<evidence type="ECO:0000256" key="2">
    <source>
        <dbReference type="SAM" id="SignalP"/>
    </source>
</evidence>